<evidence type="ECO:0000256" key="2">
    <source>
        <dbReference type="ARBA" id="ARBA00004685"/>
    </source>
</evidence>
<feature type="transmembrane region" description="Helical" evidence="11">
    <location>
        <begin position="36"/>
        <end position="57"/>
    </location>
</feature>
<keyword evidence="6" id="KW-0843">Virulence</keyword>
<dbReference type="InterPro" id="IPR021765">
    <property type="entry name" value="UstYa-like"/>
</dbReference>
<evidence type="ECO:0000256" key="8">
    <source>
        <dbReference type="ARBA" id="ARBA00023180"/>
    </source>
</evidence>
<dbReference type="GO" id="GO:0016020">
    <property type="term" value="C:membrane"/>
    <property type="evidence" value="ECO:0007669"/>
    <property type="project" value="UniProtKB-SubCell"/>
</dbReference>
<evidence type="ECO:0000256" key="6">
    <source>
        <dbReference type="ARBA" id="ARBA00023026"/>
    </source>
</evidence>
<evidence type="ECO:0000313" key="12">
    <source>
        <dbReference type="EMBL" id="KAK4222470.1"/>
    </source>
</evidence>
<evidence type="ECO:0000256" key="1">
    <source>
        <dbReference type="ARBA" id="ARBA00004167"/>
    </source>
</evidence>
<evidence type="ECO:0008006" key="14">
    <source>
        <dbReference type="Google" id="ProtNLM"/>
    </source>
</evidence>
<keyword evidence="7 11" id="KW-0472">Membrane</keyword>
<reference evidence="12" key="2">
    <citation type="submission" date="2023-05" db="EMBL/GenBank/DDBJ databases">
        <authorList>
            <consortium name="Lawrence Berkeley National Laboratory"/>
            <person name="Steindorff A."/>
            <person name="Hensen N."/>
            <person name="Bonometti L."/>
            <person name="Westerberg I."/>
            <person name="Brannstrom I.O."/>
            <person name="Guillou S."/>
            <person name="Cros-Aarteil S."/>
            <person name="Calhoun S."/>
            <person name="Haridas S."/>
            <person name="Kuo A."/>
            <person name="Mondo S."/>
            <person name="Pangilinan J."/>
            <person name="Riley R."/>
            <person name="Labutti K."/>
            <person name="Andreopoulos B."/>
            <person name="Lipzen A."/>
            <person name="Chen C."/>
            <person name="Yanf M."/>
            <person name="Daum C."/>
            <person name="Ng V."/>
            <person name="Clum A."/>
            <person name="Ohm R."/>
            <person name="Martin F."/>
            <person name="Silar P."/>
            <person name="Natvig D."/>
            <person name="Lalanne C."/>
            <person name="Gautier V."/>
            <person name="Ament-Velasquez S.L."/>
            <person name="Kruys A."/>
            <person name="Hutchinson M.I."/>
            <person name="Powell A.J."/>
            <person name="Barry K."/>
            <person name="Miller A.N."/>
            <person name="Grigoriev I.V."/>
            <person name="Debuchy R."/>
            <person name="Gladieux P."/>
            <person name="Thoren M.H."/>
            <person name="Johannesson H."/>
        </authorList>
    </citation>
    <scope>NUCLEOTIDE SEQUENCE</scope>
    <source>
        <strain evidence="12">CBS 990.96</strain>
    </source>
</reference>
<comment type="caution">
    <text evidence="12">The sequence shown here is derived from an EMBL/GenBank/DDBJ whole genome shotgun (WGS) entry which is preliminary data.</text>
</comment>
<keyword evidence="8" id="KW-0325">Glycoprotein</keyword>
<feature type="region of interest" description="Disordered" evidence="10">
    <location>
        <begin position="1"/>
        <end position="28"/>
    </location>
</feature>
<proteinExistence type="inferred from homology"/>
<evidence type="ECO:0000256" key="11">
    <source>
        <dbReference type="SAM" id="Phobius"/>
    </source>
</evidence>
<dbReference type="Proteomes" id="UP001301958">
    <property type="component" value="Unassembled WGS sequence"/>
</dbReference>
<dbReference type="EMBL" id="MU865470">
    <property type="protein sequence ID" value="KAK4222470.1"/>
    <property type="molecule type" value="Genomic_DNA"/>
</dbReference>
<sequence>MSHLQKQKYQIVDSEDDSNERKIPPRSASRPVCCSWQWLTLVMICIGQAVVIVFLTAQIHSKCKSHENELVERVVWQDDPRFQNLQTIEDVKQAWSLYGPLPTSGFVHLNSDEVKSFNLKPNKNVIPGGMENVYVISAFHSLHCLQFLHLAYFVFTHNRTDEHVMGENHAVHCLNYLRQSIVCAGDMAIEDPNQDSGPEESPLRAWSVEHTCRSWKGVEEWRDKRSIMLSHSS</sequence>
<dbReference type="GO" id="GO:0043386">
    <property type="term" value="P:mycotoxin biosynthetic process"/>
    <property type="evidence" value="ECO:0007669"/>
    <property type="project" value="InterPro"/>
</dbReference>
<dbReference type="AlphaFoldDB" id="A0AAN6YRA4"/>
<protein>
    <recommendedName>
        <fullName evidence="14">Cyclochlorotine biosynthesis protein O</fullName>
    </recommendedName>
</protein>
<dbReference type="GO" id="GO:0016491">
    <property type="term" value="F:oxidoreductase activity"/>
    <property type="evidence" value="ECO:0007669"/>
    <property type="project" value="UniProtKB-KW"/>
</dbReference>
<gene>
    <name evidence="12" type="ORF">QBC38DRAFT_448249</name>
</gene>
<evidence type="ECO:0000256" key="9">
    <source>
        <dbReference type="ARBA" id="ARBA00035112"/>
    </source>
</evidence>
<keyword evidence="4 11" id="KW-1133">Transmembrane helix</keyword>
<evidence type="ECO:0000256" key="4">
    <source>
        <dbReference type="ARBA" id="ARBA00022989"/>
    </source>
</evidence>
<evidence type="ECO:0000256" key="7">
    <source>
        <dbReference type="ARBA" id="ARBA00023136"/>
    </source>
</evidence>
<keyword evidence="5" id="KW-0560">Oxidoreductase</keyword>
<evidence type="ECO:0000256" key="3">
    <source>
        <dbReference type="ARBA" id="ARBA00022692"/>
    </source>
</evidence>
<dbReference type="PANTHER" id="PTHR33365">
    <property type="entry name" value="YALI0B05434P"/>
    <property type="match status" value="1"/>
</dbReference>
<evidence type="ECO:0000256" key="10">
    <source>
        <dbReference type="SAM" id="MobiDB-lite"/>
    </source>
</evidence>
<evidence type="ECO:0000313" key="13">
    <source>
        <dbReference type="Proteomes" id="UP001301958"/>
    </source>
</evidence>
<keyword evidence="13" id="KW-1185">Reference proteome</keyword>
<organism evidence="12 13">
    <name type="scientific">Podospora fimiseda</name>
    <dbReference type="NCBI Taxonomy" id="252190"/>
    <lineage>
        <taxon>Eukaryota</taxon>
        <taxon>Fungi</taxon>
        <taxon>Dikarya</taxon>
        <taxon>Ascomycota</taxon>
        <taxon>Pezizomycotina</taxon>
        <taxon>Sordariomycetes</taxon>
        <taxon>Sordariomycetidae</taxon>
        <taxon>Sordariales</taxon>
        <taxon>Podosporaceae</taxon>
        <taxon>Podospora</taxon>
    </lineage>
</organism>
<dbReference type="PANTHER" id="PTHR33365:SF11">
    <property type="entry name" value="TAT PATHWAY SIGNAL SEQUENCE"/>
    <property type="match status" value="1"/>
</dbReference>
<dbReference type="Pfam" id="PF11807">
    <property type="entry name" value="UstYa"/>
    <property type="match status" value="1"/>
</dbReference>
<accession>A0AAN6YRA4</accession>
<comment type="similarity">
    <text evidence="9">Belongs to the ustYa family.</text>
</comment>
<reference evidence="12" key="1">
    <citation type="journal article" date="2023" name="Mol. Phylogenet. Evol.">
        <title>Genome-scale phylogeny and comparative genomics of the fungal order Sordariales.</title>
        <authorList>
            <person name="Hensen N."/>
            <person name="Bonometti L."/>
            <person name="Westerberg I."/>
            <person name="Brannstrom I.O."/>
            <person name="Guillou S."/>
            <person name="Cros-Aarteil S."/>
            <person name="Calhoun S."/>
            <person name="Haridas S."/>
            <person name="Kuo A."/>
            <person name="Mondo S."/>
            <person name="Pangilinan J."/>
            <person name="Riley R."/>
            <person name="LaButti K."/>
            <person name="Andreopoulos B."/>
            <person name="Lipzen A."/>
            <person name="Chen C."/>
            <person name="Yan M."/>
            <person name="Daum C."/>
            <person name="Ng V."/>
            <person name="Clum A."/>
            <person name="Steindorff A."/>
            <person name="Ohm R.A."/>
            <person name="Martin F."/>
            <person name="Silar P."/>
            <person name="Natvig D.O."/>
            <person name="Lalanne C."/>
            <person name="Gautier V."/>
            <person name="Ament-Velasquez S.L."/>
            <person name="Kruys A."/>
            <person name="Hutchinson M.I."/>
            <person name="Powell A.J."/>
            <person name="Barry K."/>
            <person name="Miller A.N."/>
            <person name="Grigoriev I.V."/>
            <person name="Debuchy R."/>
            <person name="Gladieux P."/>
            <person name="Hiltunen Thoren M."/>
            <person name="Johannesson H."/>
        </authorList>
    </citation>
    <scope>NUCLEOTIDE SEQUENCE</scope>
    <source>
        <strain evidence="12">CBS 990.96</strain>
    </source>
</reference>
<keyword evidence="3 11" id="KW-0812">Transmembrane</keyword>
<comment type="subcellular location">
    <subcellularLocation>
        <location evidence="1">Membrane</location>
        <topology evidence="1">Single-pass membrane protein</topology>
    </subcellularLocation>
</comment>
<evidence type="ECO:0000256" key="5">
    <source>
        <dbReference type="ARBA" id="ARBA00023002"/>
    </source>
</evidence>
<name>A0AAN6YRA4_9PEZI</name>
<comment type="pathway">
    <text evidence="2">Mycotoxin biosynthesis.</text>
</comment>